<evidence type="ECO:0000313" key="8">
    <source>
        <dbReference type="Proteomes" id="UP000463224"/>
    </source>
</evidence>
<comment type="similarity">
    <text evidence="4">Belongs to the D-isomer specific 2-hydroxyacid dehydrogenase family.</text>
</comment>
<evidence type="ECO:0000256" key="4">
    <source>
        <dbReference type="RuleBase" id="RU003719"/>
    </source>
</evidence>
<evidence type="ECO:0000256" key="2">
    <source>
        <dbReference type="ARBA" id="ARBA00023002"/>
    </source>
</evidence>
<dbReference type="GO" id="GO:0030267">
    <property type="term" value="F:glyoxylate reductase (NADPH) activity"/>
    <property type="evidence" value="ECO:0007669"/>
    <property type="project" value="TreeGrafter"/>
</dbReference>
<feature type="domain" description="D-isomer specific 2-hydroxyacid dehydrogenase catalytic" evidence="5">
    <location>
        <begin position="39"/>
        <end position="311"/>
    </location>
</feature>
<dbReference type="Proteomes" id="UP000463224">
    <property type="component" value="Unassembled WGS sequence"/>
</dbReference>
<dbReference type="PANTHER" id="PTHR10996">
    <property type="entry name" value="2-HYDROXYACID DEHYDROGENASE-RELATED"/>
    <property type="match status" value="1"/>
</dbReference>
<comment type="caution">
    <text evidence="7">The sequence shown here is derived from an EMBL/GenBank/DDBJ whole genome shotgun (WGS) entry which is preliminary data.</text>
</comment>
<keyword evidence="8" id="KW-1185">Reference proteome</keyword>
<dbReference type="PANTHER" id="PTHR10996:SF178">
    <property type="entry name" value="2-HYDROXYACID DEHYDROGENASE YGL185C-RELATED"/>
    <property type="match status" value="1"/>
</dbReference>
<dbReference type="InterPro" id="IPR006139">
    <property type="entry name" value="D-isomer_2_OHA_DH_cat_dom"/>
</dbReference>
<gene>
    <name evidence="7" type="ORF">GN330_01400</name>
</gene>
<dbReference type="CDD" id="cd12156">
    <property type="entry name" value="HPPR"/>
    <property type="match status" value="1"/>
</dbReference>
<dbReference type="InterPro" id="IPR006140">
    <property type="entry name" value="D-isomer_DH_NAD-bd"/>
</dbReference>
<dbReference type="Pfam" id="PF02826">
    <property type="entry name" value="2-Hacid_dh_C"/>
    <property type="match status" value="1"/>
</dbReference>
<dbReference type="FunFam" id="3.40.50.720:FF:000213">
    <property type="entry name" value="Putative 2-hydroxyacid dehydrogenase"/>
    <property type="match status" value="1"/>
</dbReference>
<evidence type="ECO:0000256" key="3">
    <source>
        <dbReference type="ARBA" id="ARBA00023027"/>
    </source>
</evidence>
<dbReference type="Gene3D" id="3.40.50.720">
    <property type="entry name" value="NAD(P)-binding Rossmann-like Domain"/>
    <property type="match status" value="2"/>
</dbReference>
<dbReference type="Pfam" id="PF00389">
    <property type="entry name" value="2-Hacid_dh"/>
    <property type="match status" value="1"/>
</dbReference>
<dbReference type="InterPro" id="IPR036291">
    <property type="entry name" value="NAD(P)-bd_dom_sf"/>
</dbReference>
<protein>
    <submittedName>
        <fullName evidence="7">2-hydroxyacid dehydrogenase</fullName>
    </submittedName>
</protein>
<proteinExistence type="inferred from homology"/>
<organism evidence="7 8">
    <name type="scientific">Nitratireductor arenosus</name>
    <dbReference type="NCBI Taxonomy" id="2682096"/>
    <lineage>
        <taxon>Bacteria</taxon>
        <taxon>Pseudomonadati</taxon>
        <taxon>Pseudomonadota</taxon>
        <taxon>Alphaproteobacteria</taxon>
        <taxon>Hyphomicrobiales</taxon>
        <taxon>Phyllobacteriaceae</taxon>
        <taxon>Nitratireductor</taxon>
    </lineage>
</organism>
<evidence type="ECO:0000256" key="1">
    <source>
        <dbReference type="ARBA" id="ARBA00022857"/>
    </source>
</evidence>
<evidence type="ECO:0000259" key="6">
    <source>
        <dbReference type="Pfam" id="PF02826"/>
    </source>
</evidence>
<keyword evidence="3" id="KW-0520">NAD</keyword>
<dbReference type="SUPFAM" id="SSF51735">
    <property type="entry name" value="NAD(P)-binding Rossmann-fold domains"/>
    <property type="match status" value="1"/>
</dbReference>
<dbReference type="InterPro" id="IPR050223">
    <property type="entry name" value="D-isomer_2-hydroxyacid_DH"/>
</dbReference>
<accession>A0A844QD20</accession>
<keyword evidence="2 4" id="KW-0560">Oxidoreductase</keyword>
<reference evidence="7 8" key="1">
    <citation type="submission" date="2019-12" db="EMBL/GenBank/DDBJ databases">
        <title>Nitratireductor arenosus sp. nov., Isolated from sea sand, Jeju island, South Korea.</title>
        <authorList>
            <person name="Kim W."/>
        </authorList>
    </citation>
    <scope>NUCLEOTIDE SEQUENCE [LARGE SCALE GENOMIC DNA]</scope>
    <source>
        <strain evidence="7 8">CAU 1489</strain>
    </source>
</reference>
<feature type="domain" description="D-isomer specific 2-hydroxyacid dehydrogenase NAD-binding" evidence="6">
    <location>
        <begin position="106"/>
        <end position="280"/>
    </location>
</feature>
<dbReference type="SUPFAM" id="SSF52283">
    <property type="entry name" value="Formate/glycerate dehydrogenase catalytic domain-like"/>
    <property type="match status" value="1"/>
</dbReference>
<dbReference type="GO" id="GO:0005829">
    <property type="term" value="C:cytosol"/>
    <property type="evidence" value="ECO:0007669"/>
    <property type="project" value="TreeGrafter"/>
</dbReference>
<evidence type="ECO:0000313" key="7">
    <source>
        <dbReference type="EMBL" id="MVA95910.1"/>
    </source>
</evidence>
<keyword evidence="1" id="KW-0521">NADP</keyword>
<name>A0A844QD20_9HYPH</name>
<evidence type="ECO:0000259" key="5">
    <source>
        <dbReference type="Pfam" id="PF00389"/>
    </source>
</evidence>
<dbReference type="GO" id="GO:0051287">
    <property type="term" value="F:NAD binding"/>
    <property type="evidence" value="ECO:0007669"/>
    <property type="project" value="InterPro"/>
</dbReference>
<dbReference type="AlphaFoldDB" id="A0A844QD20"/>
<sequence>MRDVSILVPGKLHEHAAKRISEEFRLVPLQAADPVLLAGRDASAIRGIAAMTTIDAAFIDALPKLEIIANFGVGYDAVDAGHAASKNIMVTNTPDVLNEEVADTAVGLLLNTVREFARAEAYLRAGRWAREGGYPLTASTLRGRRVGIFGLGRIGQAIARRLEAFGLPIAYHNRRPVADVSYAYHDSLRGLAEAVDVLVSVAPGGAQTHKIVNAEIFEALGPDGIFLNIGRGSTVDEEALIAALAAGTIRAAGLDVFSDEPHVPRALLELDNATLLPHVGSASRATREAMADLVVDNLIAWFDEGRVLTPVPETAGLAAVRTG</sequence>
<dbReference type="EMBL" id="WPHG01000001">
    <property type="protein sequence ID" value="MVA95910.1"/>
    <property type="molecule type" value="Genomic_DNA"/>
</dbReference>
<dbReference type="GO" id="GO:0016618">
    <property type="term" value="F:hydroxypyruvate reductase [NAD(P)H] activity"/>
    <property type="evidence" value="ECO:0007669"/>
    <property type="project" value="TreeGrafter"/>
</dbReference>
<dbReference type="RefSeq" id="WP_156710779.1">
    <property type="nucleotide sequence ID" value="NZ_WPHG01000001.1"/>
</dbReference>